<dbReference type="HOGENOM" id="CLU_040907_0_0_6"/>
<feature type="transmembrane region" description="Helical" evidence="1">
    <location>
        <begin position="309"/>
        <end position="332"/>
    </location>
</feature>
<dbReference type="GO" id="GO:0015501">
    <property type="term" value="F:glutamate:sodium symporter activity"/>
    <property type="evidence" value="ECO:0007669"/>
    <property type="project" value="UniProtKB-UniRule"/>
</dbReference>
<keyword evidence="1" id="KW-0406">Ion transport</keyword>
<gene>
    <name evidence="1" type="primary">gltS</name>
    <name evidence="3" type="ORF">B597_007060</name>
</gene>
<feature type="transmembrane region" description="Helical" evidence="1">
    <location>
        <begin position="163"/>
        <end position="183"/>
    </location>
</feature>
<dbReference type="Proteomes" id="UP000026923">
    <property type="component" value="Unassembled WGS sequence"/>
</dbReference>
<keyword evidence="1" id="KW-0739">Sodium transport</keyword>
<feature type="transmembrane region" description="Helical" evidence="1">
    <location>
        <begin position="212"/>
        <end position="235"/>
    </location>
</feature>
<dbReference type="OrthoDB" id="4921038at2"/>
<comment type="similarity">
    <text evidence="1">Belongs to the glutamate:Na(+) symporter (ESS) (TC 2.A.27) family.</text>
</comment>
<dbReference type="PANTHER" id="PTHR36178:SF1">
    <property type="entry name" value="SODIUM_GLUTAMATE SYMPORTER"/>
    <property type="match status" value="1"/>
</dbReference>
<evidence type="ECO:0000256" key="1">
    <source>
        <dbReference type="HAMAP-Rule" id="MF_02062"/>
    </source>
</evidence>
<keyword evidence="1" id="KW-0472">Membrane</keyword>
<comment type="function">
    <text evidence="1">Catalyzes the sodium-dependent transport of glutamate.</text>
</comment>
<feature type="transmembrane region" description="Helical" evidence="1">
    <location>
        <begin position="339"/>
        <end position="364"/>
    </location>
</feature>
<dbReference type="eggNOG" id="COG0786">
    <property type="taxonomic scope" value="Bacteria"/>
</dbReference>
<evidence type="ECO:0000313" key="4">
    <source>
        <dbReference type="Proteomes" id="UP000026923"/>
    </source>
</evidence>
<dbReference type="GO" id="GO:0015813">
    <property type="term" value="P:L-glutamate transmembrane transport"/>
    <property type="evidence" value="ECO:0007669"/>
    <property type="project" value="UniProtKB-UniRule"/>
</dbReference>
<dbReference type="HAMAP" id="MF_02062">
    <property type="entry name" value="GltS"/>
    <property type="match status" value="1"/>
</dbReference>
<sequence length="401" mass="42612">MKIDAFHGFTLAILLLFVGKGLVARSGILRRYSIPESLVGGLACALVVFLLYYGMGIVVSFDLEARDALLLYFFAAIGLSTDARTLRHGGRPLLILSGLAIGFMVLQNLAGMETARAFGLDPRAGLMVGSISLTGGVGTTLAWSDYFVETLGIAQAQELGLAANMIGLIVACTIGGPIASLLMRRHRLRASGDSALEIGTLHSDEQHARLDYYGVLLELLWLNCALMLGSGINALVALTPVTLPAFVGCLLAGILLRMIGDWMRPSGRGRLWNWPSMQPGIALISDMSLGLFLTMALMGLRLWELQPVLAFITVAMLVQIILVIAFVLLIVFRAMGRDYQAAVMCAGFGGIALGSTATAIANMTAVTREHGAAREAFIVVPLVCGFVIDIANALVISLMAG</sequence>
<keyword evidence="1" id="KW-1003">Cell membrane</keyword>
<feature type="transmembrane region" description="Helical" evidence="1">
    <location>
        <begin position="241"/>
        <end position="260"/>
    </location>
</feature>
<feature type="transmembrane region" description="Helical" evidence="1">
    <location>
        <begin position="281"/>
        <end position="303"/>
    </location>
</feature>
<dbReference type="Pfam" id="PF03616">
    <property type="entry name" value="Glt_symporter"/>
    <property type="match status" value="1"/>
</dbReference>
<proteinExistence type="inferred from homology"/>
<dbReference type="PANTHER" id="PTHR36178">
    <property type="entry name" value="SLR0625 PROTEIN"/>
    <property type="match status" value="1"/>
</dbReference>
<keyword evidence="1" id="KW-0915">Sodium</keyword>
<keyword evidence="1" id="KW-1133">Transmembrane helix</keyword>
<comment type="subcellular location">
    <subcellularLocation>
        <location evidence="1">Cell inner membrane</location>
        <topology evidence="1">Multi-pass membrane protein</topology>
    </subcellularLocation>
</comment>
<reference evidence="3 4" key="1">
    <citation type="journal article" date="2013" name="Genome Announc.">
        <title>Draft Genome of the Nitrogen-Fixing Bacterium Pseudomonas stutzeri Strain KOS6 Isolated from Industrial Hydrocarbon Sludge.</title>
        <authorList>
            <person name="Grigoryeva T.V."/>
            <person name="Laikov A.V."/>
            <person name="Naumova R.P."/>
            <person name="Manolov A.I."/>
            <person name="Larin A.K."/>
            <person name="Karpova I.Y."/>
            <person name="Semashko T.A."/>
            <person name="Alexeev D.G."/>
            <person name="Kostryukova E.S."/>
            <person name="Muller R."/>
            <person name="Govorun V.M."/>
        </authorList>
    </citation>
    <scope>NUCLEOTIDE SEQUENCE [LARGE SCALE GENOMIC DNA]</scope>
    <source>
        <strain evidence="3 4">KOS6</strain>
    </source>
</reference>
<evidence type="ECO:0000256" key="2">
    <source>
        <dbReference type="NCBIfam" id="TIGR00210"/>
    </source>
</evidence>
<feature type="transmembrane region" description="Helical" evidence="1">
    <location>
        <begin position="124"/>
        <end position="143"/>
    </location>
</feature>
<feature type="transmembrane region" description="Helical" evidence="1">
    <location>
        <begin position="376"/>
        <end position="400"/>
    </location>
</feature>
<keyword evidence="1" id="KW-0769">Symport</keyword>
<keyword evidence="1" id="KW-0813">Transport</keyword>
<evidence type="ECO:0000313" key="3">
    <source>
        <dbReference type="EMBL" id="EWC42016.1"/>
    </source>
</evidence>
<dbReference type="NCBIfam" id="TIGR00210">
    <property type="entry name" value="gltS"/>
    <property type="match status" value="1"/>
</dbReference>
<keyword evidence="1" id="KW-0029">Amino-acid transport</keyword>
<protein>
    <recommendedName>
        <fullName evidence="1 2">Sodium/glutamate symporter</fullName>
    </recommendedName>
</protein>
<name>A0A061JQJ3_STUST</name>
<keyword evidence="1" id="KW-0997">Cell inner membrane</keyword>
<dbReference type="EMBL" id="AMCZ02000006">
    <property type="protein sequence ID" value="EWC42016.1"/>
    <property type="molecule type" value="Genomic_DNA"/>
</dbReference>
<dbReference type="InterPro" id="IPR004445">
    <property type="entry name" value="GltS"/>
</dbReference>
<organism evidence="3 4">
    <name type="scientific">Stutzerimonas stutzeri KOS6</name>
    <dbReference type="NCBI Taxonomy" id="1218352"/>
    <lineage>
        <taxon>Bacteria</taxon>
        <taxon>Pseudomonadati</taxon>
        <taxon>Pseudomonadota</taxon>
        <taxon>Gammaproteobacteria</taxon>
        <taxon>Pseudomonadales</taxon>
        <taxon>Pseudomonadaceae</taxon>
        <taxon>Stutzerimonas</taxon>
    </lineage>
</organism>
<feature type="transmembrane region" description="Helical" evidence="1">
    <location>
        <begin position="40"/>
        <end position="61"/>
    </location>
</feature>
<comment type="caution">
    <text evidence="3">The sequence shown here is derived from an EMBL/GenBank/DDBJ whole genome shotgun (WGS) entry which is preliminary data.</text>
</comment>
<dbReference type="AlphaFoldDB" id="A0A061JQJ3"/>
<accession>A0A061JQJ3</accession>
<feature type="transmembrane region" description="Helical" evidence="1">
    <location>
        <begin position="92"/>
        <end position="112"/>
    </location>
</feature>
<keyword evidence="1" id="KW-0812">Transmembrane</keyword>
<dbReference type="RefSeq" id="WP_003296532.1">
    <property type="nucleotide sequence ID" value="NZ_KK020675.1"/>
</dbReference>
<dbReference type="GO" id="GO:0005886">
    <property type="term" value="C:plasma membrane"/>
    <property type="evidence" value="ECO:0007669"/>
    <property type="project" value="UniProtKB-SubCell"/>
</dbReference>